<evidence type="ECO:0000313" key="3">
    <source>
        <dbReference type="Proteomes" id="UP001183817"/>
    </source>
</evidence>
<evidence type="ECO:0000313" key="2">
    <source>
        <dbReference type="EMBL" id="MDR7360337.1"/>
    </source>
</evidence>
<dbReference type="InterPro" id="IPR009100">
    <property type="entry name" value="AcylCoA_DH/oxidase_NM_dom_sf"/>
</dbReference>
<reference evidence="2 3" key="1">
    <citation type="submission" date="2023-07" db="EMBL/GenBank/DDBJ databases">
        <title>Sequencing the genomes of 1000 actinobacteria strains.</title>
        <authorList>
            <person name="Klenk H.-P."/>
        </authorList>
    </citation>
    <scope>NUCLEOTIDE SEQUENCE [LARGE SCALE GENOMIC DNA]</scope>
    <source>
        <strain evidence="2 3">DSM 20167</strain>
    </source>
</reference>
<organism evidence="2 3">
    <name type="scientific">Paeniglutamicibacter sulfureus</name>
    <dbReference type="NCBI Taxonomy" id="43666"/>
    <lineage>
        <taxon>Bacteria</taxon>
        <taxon>Bacillati</taxon>
        <taxon>Actinomycetota</taxon>
        <taxon>Actinomycetes</taxon>
        <taxon>Micrococcales</taxon>
        <taxon>Micrococcaceae</taxon>
        <taxon>Paeniglutamicibacter</taxon>
    </lineage>
</organism>
<sequence length="379" mass="39961">MAEQRLSERHRSDHEIPAQRSRAAKGPKASAVAVSFSTPAMASHLEWNLAPALINAARTCAGDPEPILGLLASCPESPPTPGQGRTVALWEFLATLASVDLAAARTVEPHLDAAAILAQAGLPWPAGCTWGVFAAEGRPKLVAAAPAQPSRPWVLEGQKPWCSLAATLDRAVVTAHVPGGRRAFMVDLKQPGVIAHHGHWASHGLNKIHSEAVQFNGARAFPIGPTDWYLARPGFAVGGVGVAACWFGGAVGIFRDLFRSAQSREPDQLALAWLGEADRMLASGAAMLHRATQEADQGSLDEVSAQRVRGQVAGLCERIIAIAGQAMGPGPLGFDHQHARRVADLGIYIRQHHASRDDAALGGLLLKAPQAAEGGSRPW</sequence>
<dbReference type="EMBL" id="JAVDYI010000001">
    <property type="protein sequence ID" value="MDR7360337.1"/>
    <property type="molecule type" value="Genomic_DNA"/>
</dbReference>
<keyword evidence="3" id="KW-1185">Reference proteome</keyword>
<dbReference type="Proteomes" id="UP001183817">
    <property type="component" value="Unassembled WGS sequence"/>
</dbReference>
<gene>
    <name evidence="2" type="ORF">J2S64_004028</name>
</gene>
<dbReference type="SUPFAM" id="SSF56645">
    <property type="entry name" value="Acyl-CoA dehydrogenase NM domain-like"/>
    <property type="match status" value="1"/>
</dbReference>
<dbReference type="Gene3D" id="2.40.110.10">
    <property type="entry name" value="Butyryl-CoA Dehydrogenase, subunit A, domain 2"/>
    <property type="match status" value="1"/>
</dbReference>
<protein>
    <submittedName>
        <fullName evidence="2">Alkylation response protein AidB-like acyl-CoA dehydrogenase</fullName>
    </submittedName>
</protein>
<dbReference type="SUPFAM" id="SSF47203">
    <property type="entry name" value="Acyl-CoA dehydrogenase C-terminal domain-like"/>
    <property type="match status" value="1"/>
</dbReference>
<evidence type="ECO:0000256" key="1">
    <source>
        <dbReference type="SAM" id="MobiDB-lite"/>
    </source>
</evidence>
<comment type="caution">
    <text evidence="2">The sequence shown here is derived from an EMBL/GenBank/DDBJ whole genome shotgun (WGS) entry which is preliminary data.</text>
</comment>
<proteinExistence type="predicted"/>
<dbReference type="InterPro" id="IPR046373">
    <property type="entry name" value="Acyl-CoA_Oxase/DH_mid-dom_sf"/>
</dbReference>
<feature type="compositionally biased region" description="Basic and acidic residues" evidence="1">
    <location>
        <begin position="1"/>
        <end position="17"/>
    </location>
</feature>
<dbReference type="InterPro" id="IPR036250">
    <property type="entry name" value="AcylCo_DH-like_C"/>
</dbReference>
<feature type="region of interest" description="Disordered" evidence="1">
    <location>
        <begin position="1"/>
        <end position="28"/>
    </location>
</feature>
<name>A0ABU2BNU8_9MICC</name>
<dbReference type="RefSeq" id="WP_310293173.1">
    <property type="nucleotide sequence ID" value="NZ_BAAAWO010000001.1"/>
</dbReference>
<accession>A0ABU2BNU8</accession>